<dbReference type="GO" id="GO:0022857">
    <property type="term" value="F:transmembrane transporter activity"/>
    <property type="evidence" value="ECO:0007669"/>
    <property type="project" value="InterPro"/>
</dbReference>
<dbReference type="InterPro" id="IPR020846">
    <property type="entry name" value="MFS_dom"/>
</dbReference>
<evidence type="ECO:0000259" key="8">
    <source>
        <dbReference type="PROSITE" id="PS50850"/>
    </source>
</evidence>
<feature type="transmembrane region" description="Helical" evidence="7">
    <location>
        <begin position="111"/>
        <end position="129"/>
    </location>
</feature>
<protein>
    <submittedName>
        <fullName evidence="9">MFS transporter</fullName>
    </submittedName>
</protein>
<evidence type="ECO:0000256" key="4">
    <source>
        <dbReference type="ARBA" id="ARBA00022989"/>
    </source>
</evidence>
<evidence type="ECO:0000313" key="9">
    <source>
        <dbReference type="EMBL" id="TNC47708.1"/>
    </source>
</evidence>
<evidence type="ECO:0000256" key="3">
    <source>
        <dbReference type="ARBA" id="ARBA00022692"/>
    </source>
</evidence>
<dbReference type="SUPFAM" id="SSF103473">
    <property type="entry name" value="MFS general substrate transporter"/>
    <property type="match status" value="1"/>
</dbReference>
<feature type="transmembrane region" description="Helical" evidence="7">
    <location>
        <begin position="284"/>
        <end position="304"/>
    </location>
</feature>
<comment type="subcellular location">
    <subcellularLocation>
        <location evidence="1">Cell membrane</location>
        <topology evidence="1">Multi-pass membrane protein</topology>
    </subcellularLocation>
</comment>
<feature type="transmembrane region" description="Helical" evidence="7">
    <location>
        <begin position="200"/>
        <end position="220"/>
    </location>
</feature>
<feature type="transmembrane region" description="Helical" evidence="7">
    <location>
        <begin position="337"/>
        <end position="355"/>
    </location>
</feature>
<feature type="domain" description="Major facilitator superfamily (MFS) profile" evidence="8">
    <location>
        <begin position="42"/>
        <end position="428"/>
    </location>
</feature>
<dbReference type="OrthoDB" id="9812221at2"/>
<keyword evidence="2" id="KW-1003">Cell membrane</keyword>
<feature type="transmembrane region" description="Helical" evidence="7">
    <location>
        <begin position="41"/>
        <end position="60"/>
    </location>
</feature>
<accession>A0A5C4MTC2</accession>
<dbReference type="EMBL" id="VDFU01000023">
    <property type="protein sequence ID" value="TNC47708.1"/>
    <property type="molecule type" value="Genomic_DNA"/>
</dbReference>
<feature type="transmembrane region" description="Helical" evidence="7">
    <location>
        <begin position="376"/>
        <end position="400"/>
    </location>
</feature>
<evidence type="ECO:0000313" key="10">
    <source>
        <dbReference type="Proteomes" id="UP000305887"/>
    </source>
</evidence>
<dbReference type="InterPro" id="IPR036259">
    <property type="entry name" value="MFS_trans_sf"/>
</dbReference>
<comment type="caution">
    <text evidence="9">The sequence shown here is derived from an EMBL/GenBank/DDBJ whole genome shotgun (WGS) entry which is preliminary data.</text>
</comment>
<reference evidence="9 10" key="1">
    <citation type="submission" date="2019-06" db="EMBL/GenBank/DDBJ databases">
        <title>YIM 131921 draft genome.</title>
        <authorList>
            <person name="Jiang L."/>
        </authorList>
    </citation>
    <scope>NUCLEOTIDE SEQUENCE [LARGE SCALE GENOMIC DNA]</scope>
    <source>
        <strain evidence="9 10">YIM 131921</strain>
    </source>
</reference>
<feature type="transmembrane region" description="Helical" evidence="7">
    <location>
        <begin position="249"/>
        <end position="268"/>
    </location>
</feature>
<dbReference type="PANTHER" id="PTHR43124">
    <property type="entry name" value="PURINE EFFLUX PUMP PBUE"/>
    <property type="match status" value="1"/>
</dbReference>
<gene>
    <name evidence="9" type="ORF">FHG66_15930</name>
</gene>
<feature type="transmembrane region" description="Helical" evidence="7">
    <location>
        <begin position="174"/>
        <end position="194"/>
    </location>
</feature>
<dbReference type="InterPro" id="IPR011701">
    <property type="entry name" value="MFS"/>
</dbReference>
<feature type="transmembrane region" description="Helical" evidence="7">
    <location>
        <begin position="80"/>
        <end position="99"/>
    </location>
</feature>
<sequence>MRRRGARAGPRGPPTAPRRSSEDLLMSDHSIRSPASPPGPLVTAAVLLLAAMTVMANATISPSLPGLRNHYAGMPGIETLAGLVVTLPSLAVVLTASLMGWLADRADRQRLLLASGLLYAIGGTSGLWVDGLTGLLVGRLVLGVGLAGTMVLATTWSADLWLGAARTRFLGWQGAATSAGGVVVILLGGALAALHWRGAFATYLLVVPVTLLALWALAPYARSRGVAARAVAGNADVADSRAEPFPWRVASFVGTLAFLLVATFYAIPTRLPFLLGEVGLTDPLLIGVVSALVTLTALPGALAYGRMRRQVSAMTIFALSWSVMGLGMEVLAVAPSVTVMALGVALVGLGMGPAIPNHMATLMAAVPAASRGRASALMTVALFGGQFASPLLTGSLLAAFDLRGAFAALAVLQFALGVALATAALRERDRPALA</sequence>
<dbReference type="Pfam" id="PF07690">
    <property type="entry name" value="MFS_1"/>
    <property type="match status" value="1"/>
</dbReference>
<name>A0A5C4MTC2_9RHOB</name>
<evidence type="ECO:0000256" key="6">
    <source>
        <dbReference type="SAM" id="MobiDB-lite"/>
    </source>
</evidence>
<evidence type="ECO:0000256" key="2">
    <source>
        <dbReference type="ARBA" id="ARBA00022475"/>
    </source>
</evidence>
<dbReference type="GO" id="GO:0005886">
    <property type="term" value="C:plasma membrane"/>
    <property type="evidence" value="ECO:0007669"/>
    <property type="project" value="UniProtKB-SubCell"/>
</dbReference>
<dbReference type="Proteomes" id="UP000305887">
    <property type="component" value="Unassembled WGS sequence"/>
</dbReference>
<keyword evidence="3 7" id="KW-0812">Transmembrane</keyword>
<dbReference type="PROSITE" id="PS50850">
    <property type="entry name" value="MFS"/>
    <property type="match status" value="1"/>
</dbReference>
<dbReference type="AlphaFoldDB" id="A0A5C4MTC2"/>
<evidence type="ECO:0000256" key="1">
    <source>
        <dbReference type="ARBA" id="ARBA00004651"/>
    </source>
</evidence>
<dbReference type="PANTHER" id="PTHR43124:SF3">
    <property type="entry name" value="CHLORAMPHENICOL EFFLUX PUMP RV0191"/>
    <property type="match status" value="1"/>
</dbReference>
<keyword evidence="4 7" id="KW-1133">Transmembrane helix</keyword>
<feature type="transmembrane region" description="Helical" evidence="7">
    <location>
        <begin position="141"/>
        <end position="162"/>
    </location>
</feature>
<feature type="transmembrane region" description="Helical" evidence="7">
    <location>
        <begin position="406"/>
        <end position="425"/>
    </location>
</feature>
<dbReference type="CDD" id="cd17473">
    <property type="entry name" value="MFS_arabinose_efflux_permease_like"/>
    <property type="match status" value="1"/>
</dbReference>
<organism evidence="9 10">
    <name type="scientific">Rubellimicrobium rubrum</name>
    <dbReference type="NCBI Taxonomy" id="2585369"/>
    <lineage>
        <taxon>Bacteria</taxon>
        <taxon>Pseudomonadati</taxon>
        <taxon>Pseudomonadota</taxon>
        <taxon>Alphaproteobacteria</taxon>
        <taxon>Rhodobacterales</taxon>
        <taxon>Roseobacteraceae</taxon>
        <taxon>Rubellimicrobium</taxon>
    </lineage>
</organism>
<keyword evidence="10" id="KW-1185">Reference proteome</keyword>
<feature type="transmembrane region" description="Helical" evidence="7">
    <location>
        <begin position="311"/>
        <end position="331"/>
    </location>
</feature>
<proteinExistence type="predicted"/>
<evidence type="ECO:0000256" key="7">
    <source>
        <dbReference type="SAM" id="Phobius"/>
    </source>
</evidence>
<feature type="region of interest" description="Disordered" evidence="6">
    <location>
        <begin position="1"/>
        <end position="23"/>
    </location>
</feature>
<keyword evidence="5 7" id="KW-0472">Membrane</keyword>
<evidence type="ECO:0000256" key="5">
    <source>
        <dbReference type="ARBA" id="ARBA00023136"/>
    </source>
</evidence>
<dbReference type="Gene3D" id="1.20.1250.20">
    <property type="entry name" value="MFS general substrate transporter like domains"/>
    <property type="match status" value="1"/>
</dbReference>
<dbReference type="InterPro" id="IPR050189">
    <property type="entry name" value="MFS_Efflux_Transporters"/>
</dbReference>